<dbReference type="EMBL" id="MN740506">
    <property type="protein sequence ID" value="QHU30384.1"/>
    <property type="molecule type" value="Genomic_DNA"/>
</dbReference>
<evidence type="ECO:0000256" key="1">
    <source>
        <dbReference type="SAM" id="Phobius"/>
    </source>
</evidence>
<accession>A0A6C0LLF4</accession>
<reference evidence="2" key="1">
    <citation type="journal article" date="2020" name="Nature">
        <title>Giant virus diversity and host interactions through global metagenomics.</title>
        <authorList>
            <person name="Schulz F."/>
            <person name="Roux S."/>
            <person name="Paez-Espino D."/>
            <person name="Jungbluth S."/>
            <person name="Walsh D.A."/>
            <person name="Denef V.J."/>
            <person name="McMahon K.D."/>
            <person name="Konstantinidis K.T."/>
            <person name="Eloe-Fadrosh E.A."/>
            <person name="Kyrpides N.C."/>
            <person name="Woyke T."/>
        </authorList>
    </citation>
    <scope>NUCLEOTIDE SEQUENCE</scope>
    <source>
        <strain evidence="2">GVMAG-M-3300027833-11</strain>
    </source>
</reference>
<sequence>MPRKCPPGVICFENVTIFFILVLIGLIGLYMNTKNVQNTEITKEIIVQEERPSLFGMFPRPSFSFSNVSSDVLLNPYQPPLRDDRVFRNDMSDPRGVPINISTRAVDAEYRQVGLLTRMGGPEMILPLMGKPLYVSRDKWNFYTMSDKNSMVKLPISHKGKSCTNEYGCDNLYNGDVVYVEGYNDTFKVTVYDNQVMRYIPYL</sequence>
<feature type="transmembrane region" description="Helical" evidence="1">
    <location>
        <begin position="12"/>
        <end position="31"/>
    </location>
</feature>
<dbReference type="AlphaFoldDB" id="A0A6C0LLF4"/>
<organism evidence="2">
    <name type="scientific">viral metagenome</name>
    <dbReference type="NCBI Taxonomy" id="1070528"/>
    <lineage>
        <taxon>unclassified sequences</taxon>
        <taxon>metagenomes</taxon>
        <taxon>organismal metagenomes</taxon>
    </lineage>
</organism>
<dbReference type="InterPro" id="IPR043929">
    <property type="entry name" value="DUF5755"/>
</dbReference>
<keyword evidence="1" id="KW-0812">Transmembrane</keyword>
<name>A0A6C0LLF4_9ZZZZ</name>
<keyword evidence="1" id="KW-0472">Membrane</keyword>
<keyword evidence="1" id="KW-1133">Transmembrane helix</keyword>
<dbReference type="Pfam" id="PF19059">
    <property type="entry name" value="DUF5755"/>
    <property type="match status" value="1"/>
</dbReference>
<evidence type="ECO:0000313" key="2">
    <source>
        <dbReference type="EMBL" id="QHU30384.1"/>
    </source>
</evidence>
<proteinExistence type="predicted"/>
<protein>
    <submittedName>
        <fullName evidence="2">Uncharacterized protein</fullName>
    </submittedName>
</protein>